<accession>A0A183AUC7</accession>
<reference evidence="1" key="1">
    <citation type="submission" date="2016-06" db="UniProtKB">
        <authorList>
            <consortium name="WormBaseParasite"/>
        </authorList>
    </citation>
    <scope>IDENTIFICATION</scope>
</reference>
<dbReference type="AlphaFoldDB" id="A0A183AUC7"/>
<evidence type="ECO:0000313" key="1">
    <source>
        <dbReference type="WBParaSite" id="ECPE_0001059401-mRNA-1"/>
    </source>
</evidence>
<dbReference type="WBParaSite" id="ECPE_0001059401-mRNA-1">
    <property type="protein sequence ID" value="ECPE_0001059401-mRNA-1"/>
    <property type="gene ID" value="ECPE_0001059401"/>
</dbReference>
<sequence>LMPLFKDFDETHRHTVSQSQFRRVLMTLDLADMLNEKEWSCLYWKYRHPLGVIDNLNYQAFIDDVYTAGGIDPRIP</sequence>
<name>A0A183AUC7_9TREM</name>
<organism evidence="1">
    <name type="scientific">Echinostoma caproni</name>
    <dbReference type="NCBI Taxonomy" id="27848"/>
    <lineage>
        <taxon>Eukaryota</taxon>
        <taxon>Metazoa</taxon>
        <taxon>Spiralia</taxon>
        <taxon>Lophotrochozoa</taxon>
        <taxon>Platyhelminthes</taxon>
        <taxon>Trematoda</taxon>
        <taxon>Digenea</taxon>
        <taxon>Plagiorchiida</taxon>
        <taxon>Echinostomata</taxon>
        <taxon>Echinostomatoidea</taxon>
        <taxon>Echinostomatidae</taxon>
        <taxon>Echinostoma</taxon>
    </lineage>
</organism>
<protein>
    <submittedName>
        <fullName evidence="1">EF-hand domain-containing protein</fullName>
    </submittedName>
</protein>
<proteinExistence type="predicted"/>